<accession>C9LYJ2</accession>
<dbReference type="PROSITE" id="PS50928">
    <property type="entry name" value="ABC_TM1"/>
    <property type="match status" value="1"/>
</dbReference>
<evidence type="ECO:0000256" key="1">
    <source>
        <dbReference type="ARBA" id="ARBA00004651"/>
    </source>
</evidence>
<keyword evidence="5 7" id="KW-1133">Transmembrane helix</keyword>
<keyword evidence="3" id="KW-1003">Cell membrane</keyword>
<dbReference type="HOGENOM" id="CLU_028518_1_1_9"/>
<dbReference type="InterPro" id="IPR050366">
    <property type="entry name" value="BP-dependent_transpt_permease"/>
</dbReference>
<reference evidence="9 12" key="2">
    <citation type="submission" date="2011-04" db="EMBL/GenBank/DDBJ databases">
        <title>The complete genome of Selenomonas sputigena DSM 20758.</title>
        <authorList>
            <consortium name="US DOE Joint Genome Institute (JGI-PGF)"/>
            <person name="Lucas S."/>
            <person name="Copeland A."/>
            <person name="Lapidus A."/>
            <person name="Bruce D."/>
            <person name="Goodwin L."/>
            <person name="Pitluck S."/>
            <person name="Peters L."/>
            <person name="Kyrpides N."/>
            <person name="Mavromatis K."/>
            <person name="Ivanova N."/>
            <person name="Ovchinnikova G."/>
            <person name="Teshima H."/>
            <person name="Detter J.C."/>
            <person name="Tapia R."/>
            <person name="Han C."/>
            <person name="Land M."/>
            <person name="Hauser L."/>
            <person name="Markowitz V."/>
            <person name="Cheng J.-F."/>
            <person name="Hugenholtz P."/>
            <person name="Woyke T."/>
            <person name="Wu D."/>
            <person name="Gronow S."/>
            <person name="Wellnitz S."/>
            <person name="Schneider S."/>
            <person name="Klenk H.-P."/>
            <person name="Eisen J.A."/>
        </authorList>
    </citation>
    <scope>NUCLEOTIDE SEQUENCE [LARGE SCALE GENOMIC DNA]</scope>
    <source>
        <strain evidence="9">ATCC 35185</strain>
        <strain evidence="12">ATCC 35185 / DSM 20758 / VPI D19B-28</strain>
    </source>
</reference>
<feature type="transmembrane region" description="Helical" evidence="7">
    <location>
        <begin position="195"/>
        <end position="220"/>
    </location>
</feature>
<keyword evidence="12" id="KW-1185">Reference proteome</keyword>
<keyword evidence="4 7" id="KW-0812">Transmembrane</keyword>
<dbReference type="Proteomes" id="UP000011124">
    <property type="component" value="Chromosome"/>
</dbReference>
<evidence type="ECO:0000313" key="10">
    <source>
        <dbReference type="EMBL" id="EEX76058.1"/>
    </source>
</evidence>
<dbReference type="InterPro" id="IPR000515">
    <property type="entry name" value="MetI-like"/>
</dbReference>
<dbReference type="OrthoDB" id="9797472at2"/>
<name>C9LYJ2_SELS3</name>
<dbReference type="PANTHER" id="PTHR43386:SF1">
    <property type="entry name" value="D,D-DIPEPTIDE TRANSPORT SYSTEM PERMEASE PROTEIN DDPC-RELATED"/>
    <property type="match status" value="1"/>
</dbReference>
<feature type="transmembrane region" description="Helical" evidence="7">
    <location>
        <begin position="240"/>
        <end position="263"/>
    </location>
</feature>
<proteinExistence type="inferred from homology"/>
<dbReference type="Gene3D" id="1.10.3720.10">
    <property type="entry name" value="MetI-like"/>
    <property type="match status" value="1"/>
</dbReference>
<dbReference type="AlphaFoldDB" id="C9LYJ2"/>
<dbReference type="InterPro" id="IPR035906">
    <property type="entry name" value="MetI-like_sf"/>
</dbReference>
<dbReference type="GO" id="GO:0005886">
    <property type="term" value="C:plasma membrane"/>
    <property type="evidence" value="ECO:0007669"/>
    <property type="project" value="UniProtKB-SubCell"/>
</dbReference>
<dbReference type="RefSeq" id="WP_006193918.1">
    <property type="nucleotide sequence ID" value="NC_015437.1"/>
</dbReference>
<evidence type="ECO:0000256" key="6">
    <source>
        <dbReference type="ARBA" id="ARBA00023136"/>
    </source>
</evidence>
<dbReference type="STRING" id="546271.Selsp_2080"/>
<feature type="transmembrane region" description="Helical" evidence="7">
    <location>
        <begin position="78"/>
        <end position="101"/>
    </location>
</feature>
<protein>
    <submittedName>
        <fullName evidence="10">ABC transporter, permease protein</fullName>
    </submittedName>
    <submittedName>
        <fullName evidence="9">ABC-type transporter, integral membrane subunit</fullName>
    </submittedName>
</protein>
<dbReference type="SUPFAM" id="SSF161098">
    <property type="entry name" value="MetI-like"/>
    <property type="match status" value="1"/>
</dbReference>
<feature type="domain" description="ABC transmembrane type-1" evidence="8">
    <location>
        <begin position="74"/>
        <end position="263"/>
    </location>
</feature>
<dbReference type="EMBL" id="ACKP02000054">
    <property type="protein sequence ID" value="EEX76058.1"/>
    <property type="molecule type" value="Genomic_DNA"/>
</dbReference>
<reference evidence="10 11" key="1">
    <citation type="submission" date="2009-09" db="EMBL/GenBank/DDBJ databases">
        <authorList>
            <person name="Weinstock G."/>
            <person name="Sodergren E."/>
            <person name="Clifton S."/>
            <person name="Fulton L."/>
            <person name="Fulton B."/>
            <person name="Courtney L."/>
            <person name="Fronick C."/>
            <person name="Harrison M."/>
            <person name="Strong C."/>
            <person name="Farmer C."/>
            <person name="Delahaunty K."/>
            <person name="Markovic C."/>
            <person name="Hall O."/>
            <person name="Minx P."/>
            <person name="Tomlinson C."/>
            <person name="Mitreva M."/>
            <person name="Nelson J."/>
            <person name="Hou S."/>
            <person name="Wollam A."/>
            <person name="Pepin K.H."/>
            <person name="Johnson M."/>
            <person name="Bhonagiri V."/>
            <person name="Nash W.E."/>
            <person name="Warren W."/>
            <person name="Chinwalla A."/>
            <person name="Mardis E.R."/>
            <person name="Wilson R.K."/>
        </authorList>
    </citation>
    <scope>NUCLEOTIDE SEQUENCE [LARGE SCALE GENOMIC DNA]</scope>
    <source>
        <strain evidence="10">ATCC 35185</strain>
        <strain evidence="11">ATCC 35185 / DSM 20758 / VPI D19B-28</strain>
    </source>
</reference>
<evidence type="ECO:0000313" key="11">
    <source>
        <dbReference type="Proteomes" id="UP000003505"/>
    </source>
</evidence>
<evidence type="ECO:0000256" key="7">
    <source>
        <dbReference type="RuleBase" id="RU363032"/>
    </source>
</evidence>
<evidence type="ECO:0000313" key="12">
    <source>
        <dbReference type="Proteomes" id="UP000011124"/>
    </source>
</evidence>
<dbReference type="PANTHER" id="PTHR43386">
    <property type="entry name" value="OLIGOPEPTIDE TRANSPORT SYSTEM PERMEASE PROTEIN APPC"/>
    <property type="match status" value="1"/>
</dbReference>
<dbReference type="eggNOG" id="COG1173">
    <property type="taxonomic scope" value="Bacteria"/>
</dbReference>
<keyword evidence="6 7" id="KW-0472">Membrane</keyword>
<dbReference type="Pfam" id="PF00528">
    <property type="entry name" value="BPD_transp_1"/>
    <property type="match status" value="1"/>
</dbReference>
<evidence type="ECO:0000256" key="2">
    <source>
        <dbReference type="ARBA" id="ARBA00022448"/>
    </source>
</evidence>
<comment type="similarity">
    <text evidence="7">Belongs to the binding-protein-dependent transport system permease family.</text>
</comment>
<evidence type="ECO:0000313" key="9">
    <source>
        <dbReference type="EMBL" id="AEC01027.1"/>
    </source>
</evidence>
<gene>
    <name evidence="9" type="ordered locus">Selsp_2080</name>
    <name evidence="10" type="ORF">SELSPUOL_02553</name>
</gene>
<evidence type="ECO:0000256" key="5">
    <source>
        <dbReference type="ARBA" id="ARBA00022989"/>
    </source>
</evidence>
<sequence length="281" mass="31198">MGLFFSRMRRDPLFCVLAALLLLWIAAMFAVPPFLPYDAYTNDMGARLLPPSAEHILGTDQLGRDLLSRVLVGGQASLSASLVSGILSAVFGIGVGAAMALTRGRMQLISTGIVDFFLAFPSRVFLVALLGFLGPNVGNVILAVFITTWAEYARIVRTIVRTEREKPYVRYADASGIPFSRRLFRYVLPNVVPQMFVFFFQHLSDIVLVVAGLSLIGIGIQPPTPEWGMLLMGSKDYMQTAPWLLMFPGLAIFITVILFSLMGDELRDIFEPRWERRGEKS</sequence>
<comment type="subcellular location">
    <subcellularLocation>
        <location evidence="1 7">Cell membrane</location>
        <topology evidence="1 7">Multi-pass membrane protein</topology>
    </subcellularLocation>
</comment>
<dbReference type="CDD" id="cd06261">
    <property type="entry name" value="TM_PBP2"/>
    <property type="match status" value="1"/>
</dbReference>
<dbReference type="EMBL" id="CP002637">
    <property type="protein sequence ID" value="AEC01027.1"/>
    <property type="molecule type" value="Genomic_DNA"/>
</dbReference>
<evidence type="ECO:0000256" key="4">
    <source>
        <dbReference type="ARBA" id="ARBA00022692"/>
    </source>
</evidence>
<dbReference type="KEGG" id="ssg:Selsp_2080"/>
<organism evidence="10 11">
    <name type="scientific">Selenomonas sputigena (strain ATCC 35185 / DSM 20758 / CCUG 44933 / VPI D19B-28)</name>
    <dbReference type="NCBI Taxonomy" id="546271"/>
    <lineage>
        <taxon>Bacteria</taxon>
        <taxon>Bacillati</taxon>
        <taxon>Bacillota</taxon>
        <taxon>Negativicutes</taxon>
        <taxon>Selenomonadales</taxon>
        <taxon>Selenomonadaceae</taxon>
        <taxon>Selenomonas</taxon>
    </lineage>
</organism>
<keyword evidence="2 7" id="KW-0813">Transport</keyword>
<evidence type="ECO:0000259" key="8">
    <source>
        <dbReference type="PROSITE" id="PS50928"/>
    </source>
</evidence>
<dbReference type="Proteomes" id="UP000003505">
    <property type="component" value="Unassembled WGS sequence"/>
</dbReference>
<evidence type="ECO:0000256" key="3">
    <source>
        <dbReference type="ARBA" id="ARBA00022475"/>
    </source>
</evidence>
<dbReference type="GO" id="GO:0055085">
    <property type="term" value="P:transmembrane transport"/>
    <property type="evidence" value="ECO:0007669"/>
    <property type="project" value="InterPro"/>
</dbReference>